<proteinExistence type="predicted"/>
<dbReference type="InterPro" id="IPR008763">
    <property type="entry name" value="Peptidase_S55"/>
</dbReference>
<keyword evidence="3" id="KW-1185">Reference proteome</keyword>
<dbReference type="STRING" id="1121325.SAMN04515677_106141"/>
<dbReference type="AlphaFoldDB" id="A0A1G9R7Y5"/>
<evidence type="ECO:0000259" key="1">
    <source>
        <dbReference type="PROSITE" id="PS51494"/>
    </source>
</evidence>
<evidence type="ECO:0000313" key="3">
    <source>
        <dbReference type="Proteomes" id="UP000199068"/>
    </source>
</evidence>
<dbReference type="PROSITE" id="PS51494">
    <property type="entry name" value="SPOIVB"/>
    <property type="match status" value="1"/>
</dbReference>
<accession>A0A1G9R7Y5</accession>
<dbReference type="Gene3D" id="2.30.42.10">
    <property type="match status" value="1"/>
</dbReference>
<dbReference type="InterPro" id="IPR001478">
    <property type="entry name" value="PDZ"/>
</dbReference>
<name>A0A1G9R7Y5_9FIRM</name>
<feature type="domain" description="Peptidase S55" evidence="1">
    <location>
        <begin position="107"/>
        <end position="327"/>
    </location>
</feature>
<evidence type="ECO:0000313" key="2">
    <source>
        <dbReference type="EMBL" id="SDM19412.1"/>
    </source>
</evidence>
<dbReference type="Pfam" id="PF05580">
    <property type="entry name" value="Peptidase_S55"/>
    <property type="match status" value="1"/>
</dbReference>
<dbReference type="Pfam" id="PF13180">
    <property type="entry name" value="PDZ_2"/>
    <property type="match status" value="1"/>
</dbReference>
<dbReference type="RefSeq" id="WP_092726677.1">
    <property type="nucleotide sequence ID" value="NZ_FNGW01000006.1"/>
</dbReference>
<organism evidence="2 3">
    <name type="scientific">Romboutsia lituseburensis DSM 797</name>
    <dbReference type="NCBI Taxonomy" id="1121325"/>
    <lineage>
        <taxon>Bacteria</taxon>
        <taxon>Bacillati</taxon>
        <taxon>Bacillota</taxon>
        <taxon>Clostridia</taxon>
        <taxon>Peptostreptococcales</taxon>
        <taxon>Peptostreptococcaceae</taxon>
        <taxon>Romboutsia</taxon>
    </lineage>
</organism>
<sequence length="327" mass="35477">MGTRISTSKKQNLIKLKIIFIASFLLYFFSSSLIYAQSNSDSDYLIPIGNIVQIDAELKNVIVRNYVEGSPFTLGDAIIAINKTPISDYSDFSKLLSSISPSDKVSVLVGRGTHNFTLETTKSELEKVNINGLLSGFATLTYINPNDNTFGAVAHPISVGTSRKVDIRLGNISTTSDLLIQKSVKGSVGSISAKRKDTIGQFTTNTDFGIKGDIVGFDTSNLKSYKVASLDEIQLGKAQVILQTTSNGCQKFDIQIIDIQKQRSPQSKTLKFKIVDKDLLAQTGGVVQGMSGTPIVQGDKIIGAISHAVENDPSFGYAVFIQWMTDK</sequence>
<dbReference type="EMBL" id="FNGW01000006">
    <property type="protein sequence ID" value="SDM19412.1"/>
    <property type="molecule type" value="Genomic_DNA"/>
</dbReference>
<protein>
    <submittedName>
        <fullName evidence="2">Stage IV sporulation protein B</fullName>
    </submittedName>
</protein>
<dbReference type="SUPFAM" id="SSF50156">
    <property type="entry name" value="PDZ domain-like"/>
    <property type="match status" value="1"/>
</dbReference>
<reference evidence="2 3" key="1">
    <citation type="submission" date="2016-10" db="EMBL/GenBank/DDBJ databases">
        <authorList>
            <person name="de Groot N.N."/>
        </authorList>
    </citation>
    <scope>NUCLEOTIDE SEQUENCE [LARGE SCALE GENOMIC DNA]</scope>
    <source>
        <strain evidence="2 3">DSM 797</strain>
    </source>
</reference>
<gene>
    <name evidence="2" type="ORF">SAMN04515677_106141</name>
</gene>
<dbReference type="Proteomes" id="UP000199068">
    <property type="component" value="Unassembled WGS sequence"/>
</dbReference>
<dbReference type="InterPro" id="IPR036034">
    <property type="entry name" value="PDZ_sf"/>
</dbReference>